<proteinExistence type="predicted"/>
<organism evidence="1 2">
    <name type="scientific">Streptomyces enissocaesilis</name>
    <dbReference type="NCBI Taxonomy" id="332589"/>
    <lineage>
        <taxon>Bacteria</taxon>
        <taxon>Bacillati</taxon>
        <taxon>Actinomycetota</taxon>
        <taxon>Actinomycetes</taxon>
        <taxon>Kitasatosporales</taxon>
        <taxon>Streptomycetaceae</taxon>
        <taxon>Streptomyces</taxon>
        <taxon>Streptomyces rochei group</taxon>
    </lineage>
</organism>
<gene>
    <name evidence="1" type="ORF">GCM10010446_54440</name>
</gene>
<keyword evidence="2" id="KW-1185">Reference proteome</keyword>
<evidence type="ECO:0008006" key="3">
    <source>
        <dbReference type="Google" id="ProtNLM"/>
    </source>
</evidence>
<dbReference type="Proteomes" id="UP001500403">
    <property type="component" value="Unassembled WGS sequence"/>
</dbReference>
<dbReference type="InterPro" id="IPR036129">
    <property type="entry name" value="Glycerate_kinase_sf"/>
</dbReference>
<dbReference type="InterPro" id="IPR004381">
    <property type="entry name" value="Glycerate_kinase"/>
</dbReference>
<evidence type="ECO:0000313" key="1">
    <source>
        <dbReference type="EMBL" id="GAA2961935.1"/>
    </source>
</evidence>
<sequence length="85" mass="8740">MARRAKLSDRPVLALAGTAGEGAHEVRPAGVDAYSSILPAPVSLTEALGRGGEFLTDAAERALRMVPTGARAVQTAGTQRPSSVR</sequence>
<name>A0ABP6K1X4_9ACTN</name>
<protein>
    <recommendedName>
        <fullName evidence="3">Glycerate kinase</fullName>
    </recommendedName>
</protein>
<evidence type="ECO:0000313" key="2">
    <source>
        <dbReference type="Proteomes" id="UP001500403"/>
    </source>
</evidence>
<dbReference type="SUPFAM" id="SSF110738">
    <property type="entry name" value="Glycerate kinase I"/>
    <property type="match status" value="1"/>
</dbReference>
<dbReference type="InterPro" id="IPR018197">
    <property type="entry name" value="Glycerate_kinase_RE-like"/>
</dbReference>
<dbReference type="Pfam" id="PF02595">
    <property type="entry name" value="Gly_kinase"/>
    <property type="match status" value="1"/>
</dbReference>
<comment type="caution">
    <text evidence="1">The sequence shown here is derived from an EMBL/GenBank/DDBJ whole genome shotgun (WGS) entry which is preliminary data.</text>
</comment>
<dbReference type="EMBL" id="BAAAUD010000051">
    <property type="protein sequence ID" value="GAA2961935.1"/>
    <property type="molecule type" value="Genomic_DNA"/>
</dbReference>
<accession>A0ABP6K1X4</accession>
<reference evidence="2" key="1">
    <citation type="journal article" date="2019" name="Int. J. Syst. Evol. Microbiol.">
        <title>The Global Catalogue of Microorganisms (GCM) 10K type strain sequencing project: providing services to taxonomists for standard genome sequencing and annotation.</title>
        <authorList>
            <consortium name="The Broad Institute Genomics Platform"/>
            <consortium name="The Broad Institute Genome Sequencing Center for Infectious Disease"/>
            <person name="Wu L."/>
            <person name="Ma J."/>
        </authorList>
    </citation>
    <scope>NUCLEOTIDE SEQUENCE [LARGE SCALE GENOMIC DNA]</scope>
    <source>
        <strain evidence="2">JCM 9088</strain>
    </source>
</reference>
<dbReference type="Gene3D" id="3.40.50.10350">
    <property type="entry name" value="Glycerate kinase, domain 1"/>
    <property type="match status" value="1"/>
</dbReference>